<comment type="function">
    <text evidence="6">Catalyzes the reversible cleavage of pseudouridine 5'-phosphate (PsiMP) to ribose 5-phosphate and uracil. Functions biologically in the cleavage direction, as part of a pseudouridine degradation pathway.</text>
</comment>
<keyword evidence="1 6" id="KW-0479">Metal-binding</keyword>
<evidence type="ECO:0000313" key="12">
    <source>
        <dbReference type="Proteomes" id="UP000295472"/>
    </source>
</evidence>
<evidence type="ECO:0000256" key="1">
    <source>
        <dbReference type="ARBA" id="ARBA00022723"/>
    </source>
</evidence>
<evidence type="ECO:0000256" key="5">
    <source>
        <dbReference type="ARBA" id="ARBA00023295"/>
    </source>
</evidence>
<feature type="binding site" evidence="6">
    <location>
        <position position="109"/>
    </location>
    <ligand>
        <name>substrate</name>
    </ligand>
</feature>
<dbReference type="EC" id="4.2.1.70" evidence="6"/>
<evidence type="ECO:0000256" key="6">
    <source>
        <dbReference type="HAMAP-Rule" id="MF_01876"/>
    </source>
</evidence>
<dbReference type="InterPro" id="IPR007342">
    <property type="entry name" value="PsuG"/>
</dbReference>
<dbReference type="STRING" id="54121.SAMN04515653_103146"/>
<dbReference type="Gene3D" id="3.40.1790.10">
    <property type="entry name" value="Indigoidine synthase domain"/>
    <property type="match status" value="1"/>
</dbReference>
<reference evidence="10 11" key="1">
    <citation type="submission" date="2016-10" db="EMBL/GenBank/DDBJ databases">
        <authorList>
            <person name="Varghese N."/>
            <person name="Submissions S."/>
        </authorList>
    </citation>
    <scope>NUCLEOTIDE SEQUENCE [LARGE SCALE GENOMIC DNA]</scope>
    <source>
        <strain evidence="7 11">WG2</strain>
        <strain evidence="8 10">WG5</strain>
    </source>
</reference>
<keyword evidence="4 6" id="KW-0456">Lyase</keyword>
<dbReference type="PANTHER" id="PTHR42909">
    <property type="entry name" value="ZGC:136858"/>
    <property type="match status" value="1"/>
</dbReference>
<feature type="binding site" evidence="6">
    <location>
        <position position="141"/>
    </location>
    <ligand>
        <name>Mn(2+)</name>
        <dbReference type="ChEBI" id="CHEBI:29035"/>
    </ligand>
</feature>
<dbReference type="EMBL" id="SOEF01000004">
    <property type="protein sequence ID" value="TDX46728.1"/>
    <property type="molecule type" value="Genomic_DNA"/>
</dbReference>
<feature type="binding site" evidence="6">
    <location>
        <begin position="143"/>
        <end position="145"/>
    </location>
    <ligand>
        <name>substrate</name>
    </ligand>
</feature>
<evidence type="ECO:0000256" key="2">
    <source>
        <dbReference type="ARBA" id="ARBA00022801"/>
    </source>
</evidence>
<dbReference type="AlphaFoldDB" id="A0A1M7JRJ1"/>
<dbReference type="GO" id="GO:0046872">
    <property type="term" value="F:metal ion binding"/>
    <property type="evidence" value="ECO:0007669"/>
    <property type="project" value="UniProtKB-KW"/>
</dbReference>
<dbReference type="GO" id="GO:0046113">
    <property type="term" value="P:nucleobase catabolic process"/>
    <property type="evidence" value="ECO:0007669"/>
    <property type="project" value="UniProtKB-UniRule"/>
</dbReference>
<dbReference type="GO" id="GO:0004730">
    <property type="term" value="F:pseudouridylate synthase activity"/>
    <property type="evidence" value="ECO:0007669"/>
    <property type="project" value="UniProtKB-UniRule"/>
</dbReference>
<sequence>MKYLEKYLEIKAEVKEALESGKPVVALESTIIAHGMPYPQNIETALEIEDIIRANGAVPATIGIIDGKIKVGLTKKEVEFLGESDEIVKVSRRDLPVVLAEKKHGATTVAGTMIAADLAGIKIFVTGGVGGVHRGAETSFDVSADLEELKKTSVAVIAAGAKSILDLGLTLEKLESFGVPVLGYQTEELPAFYSRHSGFNVDYKLENPEHTADILQAKWELGLEGGVLIANPVPEADEIEYSVINEKIEQALTEAESQGISGKELTPFLLDRIKEITAGKSLETNIALVKNNAVVGAKIAKAFAAKN</sequence>
<evidence type="ECO:0000313" key="11">
    <source>
        <dbReference type="Proteomes" id="UP000199519"/>
    </source>
</evidence>
<keyword evidence="11" id="KW-1185">Reference proteome</keyword>
<keyword evidence="3 6" id="KW-0464">Manganese</keyword>
<proteinExistence type="inferred from homology"/>
<keyword evidence="2 6" id="KW-0378">Hydrolase</keyword>
<dbReference type="InterPro" id="IPR022830">
    <property type="entry name" value="Indigdn_synthA-like"/>
</dbReference>
<dbReference type="Proteomes" id="UP000198612">
    <property type="component" value="Unassembled WGS sequence"/>
</dbReference>
<feature type="active site" description="Proton donor" evidence="6">
    <location>
        <position position="28"/>
    </location>
</feature>
<feature type="active site" description="Nucleophile" evidence="6">
    <location>
        <position position="162"/>
    </location>
</feature>
<dbReference type="GO" id="GO:0005737">
    <property type="term" value="C:cytoplasm"/>
    <property type="evidence" value="ECO:0007669"/>
    <property type="project" value="TreeGrafter"/>
</dbReference>
<dbReference type="GeneID" id="57011959"/>
<dbReference type="EMBL" id="FOHG01000013">
    <property type="protein sequence ID" value="SES95181.1"/>
    <property type="molecule type" value="Genomic_DNA"/>
</dbReference>
<evidence type="ECO:0000256" key="4">
    <source>
        <dbReference type="ARBA" id="ARBA00023239"/>
    </source>
</evidence>
<keyword evidence="5 6" id="KW-0326">Glycosidase</keyword>
<name>A0A1M7JRJ1_9FIRM</name>
<dbReference type="OrthoDB" id="9805870at2"/>
<dbReference type="Proteomes" id="UP000199519">
    <property type="component" value="Unassembled WGS sequence"/>
</dbReference>
<comment type="similarity">
    <text evidence="6">Belongs to the pseudouridine-5'-phosphate glycosidase family.</text>
</comment>
<evidence type="ECO:0000313" key="8">
    <source>
        <dbReference type="EMBL" id="SES95181.1"/>
    </source>
</evidence>
<feature type="binding site" evidence="6">
    <location>
        <position position="89"/>
    </location>
    <ligand>
        <name>substrate</name>
    </ligand>
</feature>
<dbReference type="PANTHER" id="PTHR42909:SF1">
    <property type="entry name" value="CARBOHYDRATE KINASE PFKB DOMAIN-CONTAINING PROTEIN"/>
    <property type="match status" value="1"/>
</dbReference>
<evidence type="ECO:0000313" key="10">
    <source>
        <dbReference type="Proteomes" id="UP000198612"/>
    </source>
</evidence>
<evidence type="ECO:0000313" key="7">
    <source>
        <dbReference type="EMBL" id="SDF47745.1"/>
    </source>
</evidence>
<dbReference type="EMBL" id="FNBJ01000013">
    <property type="protein sequence ID" value="SDF47745.1"/>
    <property type="molecule type" value="Genomic_DNA"/>
</dbReference>
<dbReference type="RefSeq" id="WP_073157432.1">
    <property type="nucleotide sequence ID" value="NZ_FNBJ01000013.1"/>
</dbReference>
<protein>
    <recommendedName>
        <fullName evidence="6">Pseudouridine-5'-phosphate glycosidase</fullName>
        <shortName evidence="6">PsiMP glycosidase</shortName>
        <ecNumber evidence="6">4.2.1.70</ecNumber>
    </recommendedName>
</protein>
<dbReference type="GO" id="GO:0016798">
    <property type="term" value="F:hydrolase activity, acting on glycosyl bonds"/>
    <property type="evidence" value="ECO:0007669"/>
    <property type="project" value="UniProtKB-KW"/>
</dbReference>
<dbReference type="HAMAP" id="MF_01876">
    <property type="entry name" value="PsiMP_glycosidase"/>
    <property type="match status" value="1"/>
</dbReference>
<evidence type="ECO:0000313" key="9">
    <source>
        <dbReference type="EMBL" id="TDX46728.1"/>
    </source>
</evidence>
<evidence type="ECO:0000256" key="3">
    <source>
        <dbReference type="ARBA" id="ARBA00023211"/>
    </source>
</evidence>
<gene>
    <name evidence="6" type="primary">psuG</name>
    <name evidence="9" type="ORF">C7954_10498</name>
    <name evidence="7" type="ORF">SAMN04488598_11331</name>
    <name evidence="8" type="ORF">SAMN04515652_11331</name>
</gene>
<reference evidence="9 12" key="2">
    <citation type="submission" date="2019-03" db="EMBL/GenBank/DDBJ databases">
        <title>Subsurface microbial communities from deep shales in Ohio and West Virginia, USA.</title>
        <authorList>
            <person name="Wrighton K."/>
        </authorList>
    </citation>
    <scope>NUCLEOTIDE SEQUENCE [LARGE SCALE GENOMIC DNA]</scope>
    <source>
        <strain evidence="9 12">DSMZ 11287</strain>
    </source>
</reference>
<comment type="subunit">
    <text evidence="6">Homotrimer.</text>
</comment>
<dbReference type="SUPFAM" id="SSF110581">
    <property type="entry name" value="Indigoidine synthase A-like"/>
    <property type="match status" value="1"/>
</dbReference>
<comment type="catalytic activity">
    <reaction evidence="6">
        <text>D-ribose 5-phosphate + uracil = psi-UMP + H2O</text>
        <dbReference type="Rhea" id="RHEA:18337"/>
        <dbReference type="ChEBI" id="CHEBI:15377"/>
        <dbReference type="ChEBI" id="CHEBI:17568"/>
        <dbReference type="ChEBI" id="CHEBI:58380"/>
        <dbReference type="ChEBI" id="CHEBI:78346"/>
        <dbReference type="EC" id="4.2.1.70"/>
    </reaction>
</comment>
<dbReference type="Pfam" id="PF04227">
    <property type="entry name" value="Indigoidine_A"/>
    <property type="match status" value="1"/>
</dbReference>
<organism evidence="9 12">
    <name type="scientific">Halanaerobium congolense</name>
    <dbReference type="NCBI Taxonomy" id="54121"/>
    <lineage>
        <taxon>Bacteria</taxon>
        <taxon>Bacillati</taxon>
        <taxon>Bacillota</taxon>
        <taxon>Clostridia</taxon>
        <taxon>Halanaerobiales</taxon>
        <taxon>Halanaerobiaceae</taxon>
        <taxon>Halanaerobium</taxon>
    </lineage>
</organism>
<comment type="cofactor">
    <cofactor evidence="6">
        <name>Mn(2+)</name>
        <dbReference type="ChEBI" id="CHEBI:29035"/>
    </cofactor>
    <text evidence="6">Binds 1 Mn(2+) ion per subunit.</text>
</comment>
<accession>A0A1M7JRJ1</accession>
<dbReference type="Proteomes" id="UP000295472">
    <property type="component" value="Unassembled WGS sequence"/>
</dbReference>